<evidence type="ECO:0000256" key="1">
    <source>
        <dbReference type="ARBA" id="ARBA00001478"/>
    </source>
</evidence>
<dbReference type="NCBIfam" id="TIGR02095">
    <property type="entry name" value="glgA"/>
    <property type="match status" value="1"/>
</dbReference>
<dbReference type="Pfam" id="PF08323">
    <property type="entry name" value="Glyco_transf_5"/>
    <property type="match status" value="1"/>
</dbReference>
<keyword evidence="8" id="KW-0934">Plastid</keyword>
<dbReference type="CDD" id="cd03791">
    <property type="entry name" value="GT5_Glycogen_synthase_DULL1-like"/>
    <property type="match status" value="1"/>
</dbReference>
<dbReference type="GO" id="GO:0004373">
    <property type="term" value="F:alpha-1,4-glucan glucosyltransferase (UDP-glucose donor) activity"/>
    <property type="evidence" value="ECO:0007669"/>
    <property type="project" value="InterPro"/>
</dbReference>
<evidence type="ECO:0000256" key="3">
    <source>
        <dbReference type="ARBA" id="ARBA00010281"/>
    </source>
</evidence>
<dbReference type="SUPFAM" id="SSF53756">
    <property type="entry name" value="UDP-Glycosyltransferase/glycogen phosphorylase"/>
    <property type="match status" value="1"/>
</dbReference>
<evidence type="ECO:0000256" key="7">
    <source>
        <dbReference type="ARBA" id="ARBA00022946"/>
    </source>
</evidence>
<gene>
    <name evidence="13" type="ORF">QN277_020444</name>
</gene>
<proteinExistence type="inferred from homology"/>
<feature type="domain" description="Glycosyl transferase family 1" evidence="11">
    <location>
        <begin position="625"/>
        <end position="772"/>
    </location>
</feature>
<evidence type="ECO:0000259" key="12">
    <source>
        <dbReference type="Pfam" id="PF08323"/>
    </source>
</evidence>
<keyword evidence="9" id="KW-0175">Coiled coil</keyword>
<sequence>MTSQLTTCFSHLNTTGLNSISTTKPSNAVCFPLPCRRLLPASCRVRRQDFNLQPQNEPIKKVPDEQNSADEKLQSNTDAQHSHTWKHGRSDIKPWTMDIHVQESSVELSDTQLQNSYETKRYVEKDADLYILNQTRNRAVQDLQDILHEKEVLQERIEYLEKRLAETEAQLEVAIQERVRGEHLETKYSVSQENLSEMHSTQRISRKDQRDEIENSHLLLDRETRQADKPITLFQRNQDLQKKVEERTLDVETVDYMPWEFWSNLLLIIDGWSLEKKISIEEAKVLREKVWKRDRSILHTYMSVKEKSEHEIISAFLATSATSSGLYVVHIAAEMAPVVKVGGLGDVVGGLCKELQRSGHLVEIILPKYDCMNYDRIKGLRALDAEMHSYFDGQLYNNKIWVGTVEGLPVYFIEPVHHGRLFRRGKIYGDHDDFKRFSFFSRAALEFLHQSGKKPDIIHCHDWHTAFVAPLYWDVFVPKGLNSARICFTCHNYEYQGTAPASELSSCGLDPHRLNKPDRLQDNKAHDRVNLVKGGIVFSNIVTTVSPTYAQQLQTMEDGQGLDSTIRSQSHKFFGILNGIDTDTWNPNTDAHLKAKYNASDLQGKSKNKDELRKKLGLSSTHPRMPLVGCVTRLVPHKGVSLIRHAIYRTLEMGGQFVLLGSSPIPEIQKEFENVARHFQYHDHVRLILTYDEPLSHLIYAASDMFVIPSIFEPCGLTPMIAMRYGAIPIARKTGGIKDSVFDVDDDKVPYELRNGFTFLKADEQGLDNALERAFKLYQGSHQSWDQLVQKDMNMDFSWKPSAEKFEELYCNAVGRAKRRNIRI</sequence>
<keyword evidence="8" id="KW-0150">Chloroplast</keyword>
<keyword evidence="8" id="KW-0035">Amyloplast</keyword>
<keyword evidence="14" id="KW-1185">Reference proteome</keyword>
<accession>A0AAE1MNA6</accession>
<evidence type="ECO:0000256" key="10">
    <source>
        <dbReference type="SAM" id="MobiDB-lite"/>
    </source>
</evidence>
<evidence type="ECO:0000256" key="8">
    <source>
        <dbReference type="RuleBase" id="RU361232"/>
    </source>
</evidence>
<dbReference type="InterPro" id="IPR001296">
    <property type="entry name" value="Glyco_trans_1"/>
</dbReference>
<dbReference type="Proteomes" id="UP001293593">
    <property type="component" value="Unassembled WGS sequence"/>
</dbReference>
<dbReference type="EMBL" id="JAWXYG010000005">
    <property type="protein sequence ID" value="KAK4271809.1"/>
    <property type="molecule type" value="Genomic_DNA"/>
</dbReference>
<keyword evidence="6 8" id="KW-0750">Starch biosynthesis</keyword>
<dbReference type="EC" id="2.4.1.-" evidence="8"/>
<evidence type="ECO:0000256" key="2">
    <source>
        <dbReference type="ARBA" id="ARBA00004727"/>
    </source>
</evidence>
<comment type="caution">
    <text evidence="13">The sequence shown here is derived from an EMBL/GenBank/DDBJ whole genome shotgun (WGS) entry which is preliminary data.</text>
</comment>
<organism evidence="13 14">
    <name type="scientific">Acacia crassicarpa</name>
    <name type="common">northern wattle</name>
    <dbReference type="NCBI Taxonomy" id="499986"/>
    <lineage>
        <taxon>Eukaryota</taxon>
        <taxon>Viridiplantae</taxon>
        <taxon>Streptophyta</taxon>
        <taxon>Embryophyta</taxon>
        <taxon>Tracheophyta</taxon>
        <taxon>Spermatophyta</taxon>
        <taxon>Magnoliopsida</taxon>
        <taxon>eudicotyledons</taxon>
        <taxon>Gunneridae</taxon>
        <taxon>Pentapetalae</taxon>
        <taxon>rosids</taxon>
        <taxon>fabids</taxon>
        <taxon>Fabales</taxon>
        <taxon>Fabaceae</taxon>
        <taxon>Caesalpinioideae</taxon>
        <taxon>mimosoid clade</taxon>
        <taxon>Acacieae</taxon>
        <taxon>Acacia</taxon>
    </lineage>
</organism>
<keyword evidence="4 8" id="KW-0328">Glycosyltransferase</keyword>
<dbReference type="Pfam" id="PF00534">
    <property type="entry name" value="Glycos_transf_1"/>
    <property type="match status" value="1"/>
</dbReference>
<dbReference type="AlphaFoldDB" id="A0AAE1MNA6"/>
<feature type="region of interest" description="Disordered" evidence="10">
    <location>
        <begin position="52"/>
        <end position="89"/>
    </location>
</feature>
<evidence type="ECO:0000256" key="4">
    <source>
        <dbReference type="ARBA" id="ARBA00022676"/>
    </source>
</evidence>
<dbReference type="PANTHER" id="PTHR46083:SF2">
    <property type="entry name" value="STARCH SYNTHASE 4, CHLOROPLASTIC_AMYLOPLASTIC-RELATED"/>
    <property type="match status" value="1"/>
</dbReference>
<reference evidence="13" key="1">
    <citation type="submission" date="2023-10" db="EMBL/GenBank/DDBJ databases">
        <title>Chromosome-level genome of the transformable northern wattle, Acacia crassicarpa.</title>
        <authorList>
            <person name="Massaro I."/>
            <person name="Sinha N.R."/>
            <person name="Poethig S."/>
            <person name="Leichty A.R."/>
        </authorList>
    </citation>
    <scope>NUCLEOTIDE SEQUENCE</scope>
    <source>
        <strain evidence="13">Acra3RX</strain>
        <tissue evidence="13">Leaf</tissue>
    </source>
</reference>
<dbReference type="InterPro" id="IPR013534">
    <property type="entry name" value="Starch_synth_cat_dom"/>
</dbReference>
<comment type="similarity">
    <text evidence="3 8">Belongs to the glycosyltransferase 1 family. Bacterial/plant glycogen synthase subfamily.</text>
</comment>
<keyword evidence="5" id="KW-0808">Transferase</keyword>
<dbReference type="InterPro" id="IPR011835">
    <property type="entry name" value="GS/SS"/>
</dbReference>
<dbReference type="NCBIfam" id="NF001905">
    <property type="entry name" value="PRK00654.2-4"/>
    <property type="match status" value="1"/>
</dbReference>
<dbReference type="GO" id="GO:0019252">
    <property type="term" value="P:starch biosynthetic process"/>
    <property type="evidence" value="ECO:0007669"/>
    <property type="project" value="UniProtKB-UniRule"/>
</dbReference>
<feature type="domain" description="Starch synthase catalytic" evidence="12">
    <location>
        <begin position="328"/>
        <end position="567"/>
    </location>
</feature>
<protein>
    <recommendedName>
        <fullName evidence="8">Starch synthase, chloroplastic/amyloplastic</fullName>
        <ecNumber evidence="8">2.4.1.-</ecNumber>
    </recommendedName>
</protein>
<evidence type="ECO:0000313" key="14">
    <source>
        <dbReference type="Proteomes" id="UP001293593"/>
    </source>
</evidence>
<evidence type="ECO:0000313" key="13">
    <source>
        <dbReference type="EMBL" id="KAK4271809.1"/>
    </source>
</evidence>
<dbReference type="FunFam" id="3.40.50.2000:FF:000260">
    <property type="entry name" value="Starch synthase, chloroplastic/amyloplastic"/>
    <property type="match status" value="1"/>
</dbReference>
<feature type="compositionally biased region" description="Basic and acidic residues" evidence="10">
    <location>
        <begin position="58"/>
        <end position="73"/>
    </location>
</feature>
<evidence type="ECO:0000259" key="11">
    <source>
        <dbReference type="Pfam" id="PF00534"/>
    </source>
</evidence>
<dbReference type="GO" id="GO:0009011">
    <property type="term" value="F:alpha-1,4-glucan glucosyltransferase (ADP-glucose donor) activity"/>
    <property type="evidence" value="ECO:0007669"/>
    <property type="project" value="UniProtKB-EC"/>
</dbReference>
<dbReference type="PANTHER" id="PTHR46083">
    <property type="match status" value="1"/>
</dbReference>
<evidence type="ECO:0000256" key="6">
    <source>
        <dbReference type="ARBA" id="ARBA00022922"/>
    </source>
</evidence>
<dbReference type="GO" id="GO:0009501">
    <property type="term" value="C:amyloplast"/>
    <property type="evidence" value="ECO:0007669"/>
    <property type="project" value="UniProtKB-SubCell"/>
</dbReference>
<comment type="catalytic activity">
    <reaction evidence="1">
        <text>[(1-&gt;4)-alpha-D-glucosyl](n) + ADP-alpha-D-glucose = [(1-&gt;4)-alpha-D-glucosyl](n+1) + ADP + H(+)</text>
        <dbReference type="Rhea" id="RHEA:18189"/>
        <dbReference type="Rhea" id="RHEA-COMP:9584"/>
        <dbReference type="Rhea" id="RHEA-COMP:9587"/>
        <dbReference type="ChEBI" id="CHEBI:15378"/>
        <dbReference type="ChEBI" id="CHEBI:15444"/>
        <dbReference type="ChEBI" id="CHEBI:57498"/>
        <dbReference type="ChEBI" id="CHEBI:456216"/>
        <dbReference type="EC" id="2.4.1.21"/>
    </reaction>
</comment>
<dbReference type="GO" id="GO:0009507">
    <property type="term" value="C:chloroplast"/>
    <property type="evidence" value="ECO:0007669"/>
    <property type="project" value="UniProtKB-SubCell"/>
</dbReference>
<dbReference type="HAMAP" id="MF_00484">
    <property type="entry name" value="Glycogen_synth"/>
    <property type="match status" value="1"/>
</dbReference>
<comment type="subcellular location">
    <subcellularLocation>
        <location evidence="8">Plastid</location>
        <location evidence="8">Chloroplast</location>
    </subcellularLocation>
    <subcellularLocation>
        <location evidence="8">Plastid</location>
        <location evidence="8">Amyloplast</location>
    </subcellularLocation>
</comment>
<evidence type="ECO:0000256" key="9">
    <source>
        <dbReference type="SAM" id="Coils"/>
    </source>
</evidence>
<feature type="coiled-coil region" evidence="9">
    <location>
        <begin position="136"/>
        <end position="177"/>
    </location>
</feature>
<keyword evidence="7" id="KW-0809">Transit peptide</keyword>
<name>A0AAE1MNA6_9FABA</name>
<evidence type="ECO:0000256" key="5">
    <source>
        <dbReference type="ARBA" id="ARBA00022679"/>
    </source>
</evidence>
<dbReference type="Gene3D" id="3.40.50.2000">
    <property type="entry name" value="Glycogen Phosphorylase B"/>
    <property type="match status" value="2"/>
</dbReference>
<comment type="pathway">
    <text evidence="2 8">Glycan biosynthesis; starch biosynthesis.</text>
</comment>